<protein>
    <submittedName>
        <fullName evidence="1">Uncharacterized protein</fullName>
    </submittedName>
</protein>
<reference evidence="1" key="1">
    <citation type="submission" date="2019-05" db="EMBL/GenBank/DDBJ databases">
        <title>Annotation for the trematode Fasciolopsis buski.</title>
        <authorList>
            <person name="Choi Y.-J."/>
        </authorList>
    </citation>
    <scope>NUCLEOTIDE SEQUENCE</scope>
    <source>
        <strain evidence="1">HT</strain>
        <tissue evidence="1">Whole worm</tissue>
    </source>
</reference>
<dbReference type="AlphaFoldDB" id="A0A8E0S4C1"/>
<dbReference type="Proteomes" id="UP000728185">
    <property type="component" value="Unassembled WGS sequence"/>
</dbReference>
<dbReference type="OrthoDB" id="5560525at2759"/>
<gene>
    <name evidence="1" type="ORF">FBUS_11247</name>
</gene>
<accession>A0A8E0S4C1</accession>
<keyword evidence="2" id="KW-1185">Reference proteome</keyword>
<proteinExistence type="predicted"/>
<sequence>MISLEQVWQMWRLPDSPTSTTWKEEESAAITRSHMWFKLFGSGGDLGTSGCRLMPRVMAFCDWIRDDCPLTFTPMNDADDSEQMLVSSKSESTEDVNVFVRSNALQRFDYDAENDQGCVTSTQDADSSTGRNCAHPRDQFMHYLLEFDVKPCLLFRDAQLMREIYRAIPQQALEMIPITRFTEMCQPKGPKEYNKYCPLLPPLTPAYQLTIEAKSKLFEPAKRADPLFHLDHSAIGKQFAKIQRLRLGIAFARLGFGIPETE</sequence>
<evidence type="ECO:0000313" key="2">
    <source>
        <dbReference type="Proteomes" id="UP000728185"/>
    </source>
</evidence>
<organism evidence="1 2">
    <name type="scientific">Fasciolopsis buskii</name>
    <dbReference type="NCBI Taxonomy" id="27845"/>
    <lineage>
        <taxon>Eukaryota</taxon>
        <taxon>Metazoa</taxon>
        <taxon>Spiralia</taxon>
        <taxon>Lophotrochozoa</taxon>
        <taxon>Platyhelminthes</taxon>
        <taxon>Trematoda</taxon>
        <taxon>Digenea</taxon>
        <taxon>Plagiorchiida</taxon>
        <taxon>Echinostomata</taxon>
        <taxon>Echinostomatoidea</taxon>
        <taxon>Fasciolidae</taxon>
        <taxon>Fasciolopsis</taxon>
    </lineage>
</organism>
<name>A0A8E0S4C1_9TREM</name>
<comment type="caution">
    <text evidence="1">The sequence shown here is derived from an EMBL/GenBank/DDBJ whole genome shotgun (WGS) entry which is preliminary data.</text>
</comment>
<evidence type="ECO:0000313" key="1">
    <source>
        <dbReference type="EMBL" id="KAA0196232.1"/>
    </source>
</evidence>
<dbReference type="EMBL" id="LUCM01003167">
    <property type="protein sequence ID" value="KAA0196232.1"/>
    <property type="molecule type" value="Genomic_DNA"/>
</dbReference>